<evidence type="ECO:0000313" key="4">
    <source>
        <dbReference type="Proteomes" id="UP000545588"/>
    </source>
</evidence>
<dbReference type="Pfam" id="PF04607">
    <property type="entry name" value="RelA_SpoT"/>
    <property type="match status" value="1"/>
</dbReference>
<sequence>MGVAEMYVDRKPSMDLEDIRETMEKRFSMNEDFNSLEYFENMLNFVELNHVYSSALEEITTKLKILDDEFQVIHKHNPIHHMERRVKGTRSLLSKLERKNLPVTIESAKENILDIAGMRVICNYIEDIYVLEKLLLKQEDIKLLKRKDYIADPKGNGYRSLHIVVSVPVFLSESTEHTPVEIQIRTIGMDMWASLEHKMRYKNTKKDTEAYMAMLQECASEISNVENKMQDMHNDIKD</sequence>
<protein>
    <submittedName>
        <fullName evidence="3">GTP pyrophosphokinase</fullName>
        <ecNumber evidence="3">2.7.6.5</ecNumber>
    </submittedName>
</protein>
<gene>
    <name evidence="3" type="ORF">HNR41_002115</name>
</gene>
<dbReference type="GO" id="GO:0008728">
    <property type="term" value="F:GTP diphosphokinase activity"/>
    <property type="evidence" value="ECO:0007669"/>
    <property type="project" value="UniProtKB-EC"/>
</dbReference>
<comment type="pathway">
    <text evidence="1">Purine metabolism; ppGpp biosynthesis; ppGpp from GTP: step 1/2.</text>
</comment>
<feature type="domain" description="RelA/SpoT" evidence="2">
    <location>
        <begin position="84"/>
        <end position="207"/>
    </location>
</feature>
<evidence type="ECO:0000313" key="3">
    <source>
        <dbReference type="EMBL" id="MBB6424129.1"/>
    </source>
</evidence>
<accession>A0ABR6QR94</accession>
<keyword evidence="4" id="KW-1185">Reference proteome</keyword>
<dbReference type="PANTHER" id="PTHR47837:SF2">
    <property type="entry name" value="GTP PYROPHOSPHOKINASE YWAC"/>
    <property type="match status" value="1"/>
</dbReference>
<organism evidence="3 4">
    <name type="scientific">Jeotgalicoccus coquinae</name>
    <dbReference type="NCBI Taxonomy" id="709509"/>
    <lineage>
        <taxon>Bacteria</taxon>
        <taxon>Bacillati</taxon>
        <taxon>Bacillota</taxon>
        <taxon>Bacilli</taxon>
        <taxon>Bacillales</taxon>
        <taxon>Staphylococcaceae</taxon>
        <taxon>Jeotgalicoccus</taxon>
    </lineage>
</organism>
<dbReference type="InterPro" id="IPR052366">
    <property type="entry name" value="GTP_Pyrophosphokinase"/>
</dbReference>
<evidence type="ECO:0000259" key="2">
    <source>
        <dbReference type="SMART" id="SM00954"/>
    </source>
</evidence>
<name>A0ABR6QR94_9STAP</name>
<dbReference type="EMBL" id="JACHFF010000004">
    <property type="protein sequence ID" value="MBB6424129.1"/>
    <property type="molecule type" value="Genomic_DNA"/>
</dbReference>
<dbReference type="CDD" id="cd05399">
    <property type="entry name" value="NT_Rel-Spo_like"/>
    <property type="match status" value="1"/>
</dbReference>
<dbReference type="InterPro" id="IPR007685">
    <property type="entry name" value="RelA_SpoT"/>
</dbReference>
<dbReference type="Proteomes" id="UP000545588">
    <property type="component" value="Unassembled WGS sequence"/>
</dbReference>
<dbReference type="PANTHER" id="PTHR47837">
    <property type="entry name" value="GTP PYROPHOSPHOKINASE YJBM"/>
    <property type="match status" value="1"/>
</dbReference>
<reference evidence="3 4" key="1">
    <citation type="submission" date="2020-08" db="EMBL/GenBank/DDBJ databases">
        <title>Genomic Encyclopedia of Type Strains, Phase IV (KMG-IV): sequencing the most valuable type-strain genomes for metagenomic binning, comparative biology and taxonomic classification.</title>
        <authorList>
            <person name="Goeker M."/>
        </authorList>
    </citation>
    <scope>NUCLEOTIDE SEQUENCE [LARGE SCALE GENOMIC DNA]</scope>
    <source>
        <strain evidence="3 4">DSM 22419</strain>
    </source>
</reference>
<dbReference type="InterPro" id="IPR043519">
    <property type="entry name" value="NT_sf"/>
</dbReference>
<keyword evidence="3" id="KW-0808">Transferase</keyword>
<dbReference type="SMART" id="SM00954">
    <property type="entry name" value="RelA_SpoT"/>
    <property type="match status" value="1"/>
</dbReference>
<dbReference type="EC" id="2.7.6.5" evidence="3"/>
<dbReference type="SUPFAM" id="SSF81301">
    <property type="entry name" value="Nucleotidyltransferase"/>
    <property type="match status" value="1"/>
</dbReference>
<dbReference type="Gene3D" id="3.30.460.10">
    <property type="entry name" value="Beta Polymerase, domain 2"/>
    <property type="match status" value="1"/>
</dbReference>
<comment type="caution">
    <text evidence="3">The sequence shown here is derived from an EMBL/GenBank/DDBJ whole genome shotgun (WGS) entry which is preliminary data.</text>
</comment>
<dbReference type="Gene3D" id="1.10.287.860">
    <property type="entry name" value="Nucleotidyltransferase"/>
    <property type="match status" value="1"/>
</dbReference>
<proteinExistence type="predicted"/>
<evidence type="ECO:0000256" key="1">
    <source>
        <dbReference type="ARBA" id="ARBA00004976"/>
    </source>
</evidence>